<sequence>MDAKGMLDSLTSEVAKQEELLKERLERRKMKKERKRRVDTATREEKKNRMKEEIRLHAEKLKETVERENAPSLGVGLSRAAEVIPATGISMAFRNTAETLGEVPQENEIGISASPVNPEGTRIAVARMEKKLRKVMKNEIAAFKEEVVLENPGLEGLLNNLERRLLQKIFSRQRKKELSHDTGKGLGHGGVQSAKVNRVEVEPPEIWQNRSEKKKQERKIEETNDALLPGQLL</sequence>
<organism evidence="2">
    <name type="scientific">Palpitomonas bilix</name>
    <dbReference type="NCBI Taxonomy" id="652834"/>
    <lineage>
        <taxon>Eukaryota</taxon>
        <taxon>Eukaryota incertae sedis</taxon>
    </lineage>
</organism>
<feature type="region of interest" description="Disordered" evidence="1">
    <location>
        <begin position="176"/>
        <end position="233"/>
    </location>
</feature>
<proteinExistence type="predicted"/>
<feature type="region of interest" description="Disordered" evidence="1">
    <location>
        <begin position="25"/>
        <end position="52"/>
    </location>
</feature>
<dbReference type="EMBL" id="HBIB01013476">
    <property type="protein sequence ID" value="CAE0246623.1"/>
    <property type="molecule type" value="Transcribed_RNA"/>
</dbReference>
<accession>A0A7S3G1W8</accession>
<feature type="compositionally biased region" description="Basic and acidic residues" evidence="1">
    <location>
        <begin position="36"/>
        <end position="52"/>
    </location>
</feature>
<evidence type="ECO:0000313" key="2">
    <source>
        <dbReference type="EMBL" id="CAE0246623.1"/>
    </source>
</evidence>
<feature type="compositionally biased region" description="Basic and acidic residues" evidence="1">
    <location>
        <begin position="210"/>
        <end position="222"/>
    </location>
</feature>
<dbReference type="AlphaFoldDB" id="A0A7S3G1W8"/>
<protein>
    <submittedName>
        <fullName evidence="2">Uncharacterized protein</fullName>
    </submittedName>
</protein>
<gene>
    <name evidence="2" type="ORF">PBIL07802_LOCUS8811</name>
</gene>
<evidence type="ECO:0000256" key="1">
    <source>
        <dbReference type="SAM" id="MobiDB-lite"/>
    </source>
</evidence>
<name>A0A7S3G1W8_9EUKA</name>
<reference evidence="2" key="1">
    <citation type="submission" date="2021-01" db="EMBL/GenBank/DDBJ databases">
        <authorList>
            <person name="Corre E."/>
            <person name="Pelletier E."/>
            <person name="Niang G."/>
            <person name="Scheremetjew M."/>
            <person name="Finn R."/>
            <person name="Kale V."/>
            <person name="Holt S."/>
            <person name="Cochrane G."/>
            <person name="Meng A."/>
            <person name="Brown T."/>
            <person name="Cohen L."/>
        </authorList>
    </citation>
    <scope>NUCLEOTIDE SEQUENCE</scope>
    <source>
        <strain evidence="2">NIES-2562</strain>
    </source>
</reference>